<name>X1U2Q8_9ZZZZ</name>
<gene>
    <name evidence="2" type="ORF">S12H4_33371</name>
</gene>
<reference evidence="2" key="1">
    <citation type="journal article" date="2014" name="Front. Microbiol.">
        <title>High frequency of phylogenetically diverse reductive dehalogenase-homologous genes in deep subseafloor sedimentary metagenomes.</title>
        <authorList>
            <person name="Kawai M."/>
            <person name="Futagami T."/>
            <person name="Toyoda A."/>
            <person name="Takaki Y."/>
            <person name="Nishi S."/>
            <person name="Hori S."/>
            <person name="Arai W."/>
            <person name="Tsubouchi T."/>
            <person name="Morono Y."/>
            <person name="Uchiyama I."/>
            <person name="Ito T."/>
            <person name="Fujiyama A."/>
            <person name="Inagaki F."/>
            <person name="Takami H."/>
        </authorList>
    </citation>
    <scope>NUCLEOTIDE SEQUENCE</scope>
    <source>
        <strain evidence="2">Expedition CK06-06</strain>
    </source>
</reference>
<dbReference type="EMBL" id="BARW01019658">
    <property type="protein sequence ID" value="GAI97911.1"/>
    <property type="molecule type" value="Genomic_DNA"/>
</dbReference>
<comment type="caution">
    <text evidence="2">The sequence shown here is derived from an EMBL/GenBank/DDBJ whole genome shotgun (WGS) entry which is preliminary data.</text>
</comment>
<evidence type="ECO:0000313" key="2">
    <source>
        <dbReference type="EMBL" id="GAI97911.1"/>
    </source>
</evidence>
<protein>
    <submittedName>
        <fullName evidence="2">Uncharacterized protein</fullName>
    </submittedName>
</protein>
<proteinExistence type="predicted"/>
<accession>X1U2Q8</accession>
<organism evidence="2">
    <name type="scientific">marine sediment metagenome</name>
    <dbReference type="NCBI Taxonomy" id="412755"/>
    <lineage>
        <taxon>unclassified sequences</taxon>
        <taxon>metagenomes</taxon>
        <taxon>ecological metagenomes</taxon>
    </lineage>
</organism>
<feature type="non-terminal residue" evidence="2">
    <location>
        <position position="1"/>
    </location>
</feature>
<feature type="region of interest" description="Disordered" evidence="1">
    <location>
        <begin position="1"/>
        <end position="25"/>
    </location>
</feature>
<sequence>VSEGVSDSRSGKGNGRSHILGVNPPATVPVMLCDPDILQNLD</sequence>
<evidence type="ECO:0000256" key="1">
    <source>
        <dbReference type="SAM" id="MobiDB-lite"/>
    </source>
</evidence>
<dbReference type="AlphaFoldDB" id="X1U2Q8"/>